<dbReference type="InterPro" id="IPR032772">
    <property type="entry name" value="PGA_deacetylase_PgaB_C"/>
</dbReference>
<reference evidence="4 5" key="1">
    <citation type="submission" date="2019-08" db="EMBL/GenBank/DDBJ databases">
        <title>Amphibian skin-associated Pigmentiphaga: genome sequence and occurrence across geography and hosts.</title>
        <authorList>
            <person name="Bletz M.C."/>
            <person name="Bunk B."/>
            <person name="Sproeer C."/>
            <person name="Biwer P."/>
            <person name="Reiter S."/>
            <person name="Rabemananjara F.C.E."/>
            <person name="Schulz S."/>
            <person name="Overmann J."/>
            <person name="Vences M."/>
        </authorList>
    </citation>
    <scope>NUCLEOTIDE SEQUENCE [LARGE SCALE GENOMIC DNA]</scope>
    <source>
        <strain evidence="4 5">Mada1488</strain>
    </source>
</reference>
<sequence length="726" mass="80767">MNSCLIRASARRIASRFSRHGVFAALLAFVLIPLALSPLTANAQRLPPPDPEDGQTFRVVALHDIRTNVLNSFETSPEPTALDEKTLADWFAWLQSADYHPISVQQIVDARAGGKPLPPRAILLTFDDGYVSFYTKVFPLLKRFQYPALIALVTDWMESPAGQPVKGYGGLVPPPRENFMTWAQAREMAASGLVEFASHSDSLHTGLPGNPQGNLQPAAVTRVYRDGTYEDEKLYQARIETDLRRSRALIQDRTGTKVRAMVWPYGAYNRVAQDAAAAAGMPLMLTLDEGPNTPDVPLSQIRRSLATYDMPVPDFSLLRMPAGAGAGGYYPQNRAMHIDLDYIYDPDPVQQEANLSRLLDRVQAIGPRSVFLQAFADPDGDGVADAMYFPNRHLPVRADLFNRVAWQLRTRTGVQVYAWMPVMAFHLPAENPLATHTVTWLPDAPSKGRYARLSPFDPAVRTLIGEIYEDLGRYTNFAGLLFHDDAMLADDEDTSPHALATYAKWGLPTDIKAIRADPALSAQWAKGKTRFLTDFTLELAARVREQQPGLLTARNLFALPLMQPESETWFAQNYVQALSSYDYTAVMAMPYMEQAENPEAWLRELAQKVIATPGGLDRTIFELQTRDWRDSKPVPDATLAAQWSMLHRMGARHLAWYPDDFLNDQPGLDVSRNALSIRANLAGEVDTLETPPALAPSKQAPPADDRLETPGGMRDQIRDQQSGRSQ</sequence>
<protein>
    <submittedName>
        <fullName evidence="4">Poly-beta-1,6-N-acetyl-D-glucosamine N-deacetylase PgaB</fullName>
    </submittedName>
</protein>
<evidence type="ECO:0000313" key="4">
    <source>
        <dbReference type="EMBL" id="QEI09412.1"/>
    </source>
</evidence>
<dbReference type="GO" id="GO:0016810">
    <property type="term" value="F:hydrolase activity, acting on carbon-nitrogen (but not peptide) bonds"/>
    <property type="evidence" value="ECO:0007669"/>
    <property type="project" value="InterPro"/>
</dbReference>
<dbReference type="Pfam" id="PF14883">
    <property type="entry name" value="GHL13"/>
    <property type="match status" value="1"/>
</dbReference>
<evidence type="ECO:0000256" key="2">
    <source>
        <dbReference type="SAM" id="MobiDB-lite"/>
    </source>
</evidence>
<dbReference type="OrthoDB" id="9814639at2"/>
<dbReference type="SUPFAM" id="SSF88713">
    <property type="entry name" value="Glycoside hydrolase/deacetylase"/>
    <property type="match status" value="1"/>
</dbReference>
<dbReference type="Proteomes" id="UP000325161">
    <property type="component" value="Chromosome"/>
</dbReference>
<dbReference type="GO" id="GO:0043708">
    <property type="term" value="P:cell adhesion involved in biofilm formation"/>
    <property type="evidence" value="ECO:0007669"/>
    <property type="project" value="InterPro"/>
</dbReference>
<dbReference type="InterPro" id="IPR011330">
    <property type="entry name" value="Glyco_hydro/deAcase_b/a-brl"/>
</dbReference>
<dbReference type="KEGG" id="pacr:FXN63_18035"/>
<dbReference type="PANTHER" id="PTHR34216:SF7">
    <property type="entry name" value="POLY-BETA-1,6-N-ACETYL-D-GLUCOSAMINE N-DEACETYLASE"/>
    <property type="match status" value="1"/>
</dbReference>
<dbReference type="EMBL" id="CP043046">
    <property type="protein sequence ID" value="QEI09412.1"/>
    <property type="molecule type" value="Genomic_DNA"/>
</dbReference>
<keyword evidence="1" id="KW-0732">Signal</keyword>
<evidence type="ECO:0000259" key="3">
    <source>
        <dbReference type="PROSITE" id="PS51677"/>
    </source>
</evidence>
<dbReference type="GO" id="GO:0005975">
    <property type="term" value="P:carbohydrate metabolic process"/>
    <property type="evidence" value="ECO:0007669"/>
    <property type="project" value="InterPro"/>
</dbReference>
<evidence type="ECO:0000313" key="5">
    <source>
        <dbReference type="Proteomes" id="UP000325161"/>
    </source>
</evidence>
<dbReference type="PROSITE" id="PS51677">
    <property type="entry name" value="NODB"/>
    <property type="match status" value="1"/>
</dbReference>
<keyword evidence="5" id="KW-1185">Reference proteome</keyword>
<dbReference type="AlphaFoldDB" id="A0A5C0B450"/>
<dbReference type="InterPro" id="IPR023854">
    <property type="entry name" value="PGA_deacetylase_PgaB"/>
</dbReference>
<gene>
    <name evidence="4" type="primary">pgaB</name>
    <name evidence="4" type="ORF">FXN63_18035</name>
</gene>
<dbReference type="InterPro" id="IPR051398">
    <property type="entry name" value="Polysacch_Deacetylase"/>
</dbReference>
<accession>A0A5C0B450</accession>
<dbReference type="Gene3D" id="3.20.20.370">
    <property type="entry name" value="Glycoside hydrolase/deacetylase"/>
    <property type="match status" value="1"/>
</dbReference>
<dbReference type="InterPro" id="IPR002509">
    <property type="entry name" value="NODB_dom"/>
</dbReference>
<evidence type="ECO:0000256" key="1">
    <source>
        <dbReference type="ARBA" id="ARBA00022729"/>
    </source>
</evidence>
<name>A0A5C0B450_9BURK</name>
<feature type="region of interest" description="Disordered" evidence="2">
    <location>
        <begin position="686"/>
        <end position="726"/>
    </location>
</feature>
<dbReference type="Gene3D" id="3.20.20.80">
    <property type="entry name" value="Glycosidases"/>
    <property type="match status" value="1"/>
</dbReference>
<dbReference type="Pfam" id="PF01522">
    <property type="entry name" value="Polysacc_deac_1"/>
    <property type="match status" value="1"/>
</dbReference>
<proteinExistence type="predicted"/>
<organism evidence="4 5">
    <name type="scientific">Pigmentiphaga aceris</name>
    <dbReference type="NCBI Taxonomy" id="1940612"/>
    <lineage>
        <taxon>Bacteria</taxon>
        <taxon>Pseudomonadati</taxon>
        <taxon>Pseudomonadota</taxon>
        <taxon>Betaproteobacteria</taxon>
        <taxon>Burkholderiales</taxon>
        <taxon>Alcaligenaceae</taxon>
        <taxon>Pigmentiphaga</taxon>
    </lineage>
</organism>
<feature type="domain" description="NodB homology" evidence="3">
    <location>
        <begin position="120"/>
        <end position="370"/>
    </location>
</feature>
<dbReference type="NCBIfam" id="TIGR03938">
    <property type="entry name" value="deacetyl_PgaB"/>
    <property type="match status" value="1"/>
</dbReference>
<dbReference type="PANTHER" id="PTHR34216">
    <property type="match status" value="1"/>
</dbReference>